<proteinExistence type="predicted"/>
<dbReference type="AlphaFoldDB" id="A0A0D5YRL3"/>
<evidence type="ECO:0008006" key="3">
    <source>
        <dbReference type="Google" id="ProtNLM"/>
    </source>
</evidence>
<accession>A0A0D5YRL3</accession>
<dbReference type="EMBL" id="CP011071">
    <property type="protein sequence ID" value="AKA34930.1"/>
    <property type="molecule type" value="Genomic_DNA"/>
</dbReference>
<dbReference type="KEGG" id="mlt:VC82_1301"/>
<dbReference type="STRING" id="516051.VC82_1301"/>
<name>A0A0D5YRL3_9FLAO</name>
<dbReference type="PATRIC" id="fig|516051.4.peg.1344"/>
<sequence>MNEKDRLEVLKDILFTDDRQYIEKISQRIELLEKTVNEKERLSSKVDPIIENQLSEFTKNIPTTLGPTITETLREQIRTQRDEVVDALFPILGKMIKKYIAQEIKVLSEKIDNQFNFLTRLKIRIKALFSGKKQKELLLQQLATAKIEQVLLIEKDSGILKASYSKTKSIDEEMISGMLTAIKTFVEDAFNQKDQSLELIEYELYQIHLQSFVTHYIAVVISGPFGLKSKNKLQDIIFDFYNRYMAMNVDLVVDFPSVAKGSRKSGRRAIEKELASSFGNAKI</sequence>
<dbReference type="OrthoDB" id="5347798at2"/>
<reference evidence="1 2" key="1">
    <citation type="submission" date="2015-03" db="EMBL/GenBank/DDBJ databases">
        <title>Complete genome sequence of Muricauda lutaonensis CC-HSB-11T, isolated from a coastal hot spring.</title>
        <authorList>
            <person name="Kim K.M."/>
        </authorList>
    </citation>
    <scope>NUCLEOTIDE SEQUENCE [LARGE SCALE GENOMIC DNA]</scope>
    <source>
        <strain evidence="1 2">CC-HSB-11</strain>
    </source>
</reference>
<keyword evidence="2" id="KW-1185">Reference proteome</keyword>
<dbReference type="Proteomes" id="UP000032726">
    <property type="component" value="Chromosome"/>
</dbReference>
<dbReference type="RefSeq" id="WP_045801639.1">
    <property type="nucleotide sequence ID" value="NZ_CP011071.1"/>
</dbReference>
<protein>
    <recommendedName>
        <fullName evidence="3">Cell envelope biogenesis protein OmpA</fullName>
    </recommendedName>
</protein>
<dbReference type="HOGENOM" id="CLU_989346_0_0_10"/>
<evidence type="ECO:0000313" key="1">
    <source>
        <dbReference type="EMBL" id="AKA34930.1"/>
    </source>
</evidence>
<evidence type="ECO:0000313" key="2">
    <source>
        <dbReference type="Proteomes" id="UP000032726"/>
    </source>
</evidence>
<gene>
    <name evidence="1" type="ORF">VC82_1301</name>
</gene>
<organism evidence="1 2">
    <name type="scientific">Flagellimonas lutaonensis</name>
    <dbReference type="NCBI Taxonomy" id="516051"/>
    <lineage>
        <taxon>Bacteria</taxon>
        <taxon>Pseudomonadati</taxon>
        <taxon>Bacteroidota</taxon>
        <taxon>Flavobacteriia</taxon>
        <taxon>Flavobacteriales</taxon>
        <taxon>Flavobacteriaceae</taxon>
        <taxon>Flagellimonas</taxon>
    </lineage>
</organism>